<evidence type="ECO:0000256" key="1">
    <source>
        <dbReference type="ARBA" id="ARBA00009820"/>
    </source>
</evidence>
<proteinExistence type="inferred from homology"/>
<dbReference type="EMBL" id="CAEZYK010000100">
    <property type="protein sequence ID" value="CAB4732527.1"/>
    <property type="molecule type" value="Genomic_DNA"/>
</dbReference>
<accession>A0A6J7N9S6</accession>
<dbReference type="EMBL" id="CAFBMM010000092">
    <property type="protein sequence ID" value="CAB4915401.1"/>
    <property type="molecule type" value="Genomic_DNA"/>
</dbReference>
<evidence type="ECO:0000313" key="4">
    <source>
        <dbReference type="EMBL" id="CAB4987159.1"/>
    </source>
</evidence>
<sequence length="305" mass="32093">MVTTKFLRYFAASGVIVASAIIPAFPAHASAYPGANGRIVYSSNQTGNYELFTASATGANVRQITRTTTGAEGQAVWSPNGKKIAFTSNRDGNDEIYVANANGTKAVNITNSPDADAQPNWSPDGKRLVFVSFRNGGLQLWTMNADGTKAANLFAGGVQPSFSPDGTKIAFTNSDPGATASTDVYVISADGTGLTNISNDAGTNSSYASFSPDGTAIAFVSDRSGRDQIWTMSVDGDRPTMITATTGQNIEPAWSPDATRIVFRSTRSGESLLYTVKPSGKGVVKVSRGSAARGELPNWQPLPRR</sequence>
<name>A0A6J7N9S6_9ZZZZ</name>
<dbReference type="SUPFAM" id="SSF69304">
    <property type="entry name" value="Tricorn protease N-terminal domain"/>
    <property type="match status" value="1"/>
</dbReference>
<evidence type="ECO:0000313" key="3">
    <source>
        <dbReference type="EMBL" id="CAB4915401.1"/>
    </source>
</evidence>
<dbReference type="Pfam" id="PF07676">
    <property type="entry name" value="PD40"/>
    <property type="match status" value="5"/>
</dbReference>
<evidence type="ECO:0000313" key="5">
    <source>
        <dbReference type="EMBL" id="CAB5033958.1"/>
    </source>
</evidence>
<dbReference type="EMBL" id="CAFBPQ010000101">
    <property type="protein sequence ID" value="CAB5033958.1"/>
    <property type="molecule type" value="Genomic_DNA"/>
</dbReference>
<organism evidence="4">
    <name type="scientific">freshwater metagenome</name>
    <dbReference type="NCBI Taxonomy" id="449393"/>
    <lineage>
        <taxon>unclassified sequences</taxon>
        <taxon>metagenomes</taxon>
        <taxon>ecological metagenomes</taxon>
    </lineage>
</organism>
<dbReference type="InterPro" id="IPR011042">
    <property type="entry name" value="6-blade_b-propeller_TolB-like"/>
</dbReference>
<dbReference type="AlphaFoldDB" id="A0A6J7N9S6"/>
<comment type="similarity">
    <text evidence="1">Belongs to the TolB family.</text>
</comment>
<reference evidence="4" key="1">
    <citation type="submission" date="2020-05" db="EMBL/GenBank/DDBJ databases">
        <authorList>
            <person name="Chiriac C."/>
            <person name="Salcher M."/>
            <person name="Ghai R."/>
            <person name="Kavagutti S V."/>
        </authorList>
    </citation>
    <scope>NUCLEOTIDE SEQUENCE</scope>
</reference>
<protein>
    <submittedName>
        <fullName evidence="4">Unannotated protein</fullName>
    </submittedName>
</protein>
<dbReference type="EMBL" id="CAFBOF010000052">
    <property type="protein sequence ID" value="CAB4987159.1"/>
    <property type="molecule type" value="Genomic_DNA"/>
</dbReference>
<dbReference type="InterPro" id="IPR011659">
    <property type="entry name" value="WD40"/>
</dbReference>
<dbReference type="Gene3D" id="2.120.10.30">
    <property type="entry name" value="TolB, C-terminal domain"/>
    <property type="match status" value="2"/>
</dbReference>
<dbReference type="PANTHER" id="PTHR36842:SF1">
    <property type="entry name" value="PROTEIN TOLB"/>
    <property type="match status" value="1"/>
</dbReference>
<dbReference type="PANTHER" id="PTHR36842">
    <property type="entry name" value="PROTEIN TOLB HOMOLOG"/>
    <property type="match status" value="1"/>
</dbReference>
<gene>
    <name evidence="2" type="ORF">UFOPK2683_01376</name>
    <name evidence="3" type="ORF">UFOPK3605_01383</name>
    <name evidence="4" type="ORF">UFOPK3897_01504</name>
    <name evidence="5" type="ORF">UFOPK4121_01681</name>
</gene>
<evidence type="ECO:0000313" key="2">
    <source>
        <dbReference type="EMBL" id="CAB4732527.1"/>
    </source>
</evidence>